<comment type="similarity">
    <text evidence="3">Belongs to the multi antimicrobial extrusion (MATE) (TC 2.A.66.1) family.</text>
</comment>
<feature type="transmembrane region" description="Helical" evidence="13">
    <location>
        <begin position="47"/>
        <end position="69"/>
    </location>
</feature>
<reference evidence="14" key="1">
    <citation type="submission" date="2020-10" db="EMBL/GenBank/DDBJ databases">
        <authorList>
            <person name="Gilroy R."/>
        </authorList>
    </citation>
    <scope>NUCLEOTIDE SEQUENCE</scope>
    <source>
        <strain evidence="14">ChiGjej2B2-16831</strain>
    </source>
</reference>
<feature type="transmembrane region" description="Helical" evidence="13">
    <location>
        <begin position="141"/>
        <end position="163"/>
    </location>
</feature>
<keyword evidence="8 13" id="KW-0812">Transmembrane</keyword>
<evidence type="ECO:0000256" key="4">
    <source>
        <dbReference type="ARBA" id="ARBA00020268"/>
    </source>
</evidence>
<dbReference type="Proteomes" id="UP000824128">
    <property type="component" value="Unassembled WGS sequence"/>
</dbReference>
<evidence type="ECO:0000256" key="5">
    <source>
        <dbReference type="ARBA" id="ARBA00022448"/>
    </source>
</evidence>
<protein>
    <recommendedName>
        <fullName evidence="4">Probable multidrug resistance protein NorM</fullName>
    </recommendedName>
    <alternativeName>
        <fullName evidence="12">Multidrug-efflux transporter</fullName>
    </alternativeName>
</protein>
<feature type="transmembrane region" description="Helical" evidence="13">
    <location>
        <begin position="244"/>
        <end position="265"/>
    </location>
</feature>
<accession>A0A9D1N270</accession>
<dbReference type="PIRSF" id="PIRSF006603">
    <property type="entry name" value="DinF"/>
    <property type="match status" value="1"/>
</dbReference>
<feature type="transmembrane region" description="Helical" evidence="13">
    <location>
        <begin position="199"/>
        <end position="220"/>
    </location>
</feature>
<comment type="subcellular location">
    <subcellularLocation>
        <location evidence="2">Cell membrane</location>
        <topology evidence="2">Multi-pass membrane protein</topology>
    </subcellularLocation>
</comment>
<reference evidence="14" key="2">
    <citation type="journal article" date="2021" name="PeerJ">
        <title>Extensive microbial diversity within the chicken gut microbiome revealed by metagenomics and culture.</title>
        <authorList>
            <person name="Gilroy R."/>
            <person name="Ravi A."/>
            <person name="Getino M."/>
            <person name="Pursley I."/>
            <person name="Horton D.L."/>
            <person name="Alikhan N.F."/>
            <person name="Baker D."/>
            <person name="Gharbi K."/>
            <person name="Hall N."/>
            <person name="Watson M."/>
            <person name="Adriaenssens E.M."/>
            <person name="Foster-Nyarko E."/>
            <person name="Jarju S."/>
            <person name="Secka A."/>
            <person name="Antonio M."/>
            <person name="Oren A."/>
            <person name="Chaudhuri R.R."/>
            <person name="La Ragione R."/>
            <person name="Hildebrand F."/>
            <person name="Pallen M.J."/>
        </authorList>
    </citation>
    <scope>NUCLEOTIDE SEQUENCE</scope>
    <source>
        <strain evidence="14">ChiGjej2B2-16831</strain>
    </source>
</reference>
<keyword evidence="6" id="KW-0050">Antiport</keyword>
<evidence type="ECO:0000256" key="1">
    <source>
        <dbReference type="ARBA" id="ARBA00003408"/>
    </source>
</evidence>
<evidence type="ECO:0000256" key="2">
    <source>
        <dbReference type="ARBA" id="ARBA00004651"/>
    </source>
</evidence>
<feature type="transmembrane region" description="Helical" evidence="13">
    <location>
        <begin position="175"/>
        <end position="193"/>
    </location>
</feature>
<dbReference type="AlphaFoldDB" id="A0A9D1N270"/>
<evidence type="ECO:0000313" key="15">
    <source>
        <dbReference type="Proteomes" id="UP000824128"/>
    </source>
</evidence>
<dbReference type="GO" id="GO:0042910">
    <property type="term" value="F:xenobiotic transmembrane transporter activity"/>
    <property type="evidence" value="ECO:0007669"/>
    <property type="project" value="InterPro"/>
</dbReference>
<evidence type="ECO:0000256" key="10">
    <source>
        <dbReference type="ARBA" id="ARBA00023065"/>
    </source>
</evidence>
<evidence type="ECO:0000256" key="12">
    <source>
        <dbReference type="ARBA" id="ARBA00031636"/>
    </source>
</evidence>
<feature type="transmembrane region" description="Helical" evidence="13">
    <location>
        <begin position="362"/>
        <end position="385"/>
    </location>
</feature>
<organism evidence="14 15">
    <name type="scientific">Candidatus Aphodomorpha intestinavium</name>
    <dbReference type="NCBI Taxonomy" id="2840672"/>
    <lineage>
        <taxon>Bacteria</taxon>
        <taxon>Bacillati</taxon>
        <taxon>Bacillota</taxon>
        <taxon>Clostridia</taxon>
        <taxon>Eubacteriales</taxon>
        <taxon>Candidatus Aphodomorpha</taxon>
    </lineage>
</organism>
<dbReference type="GO" id="GO:0006811">
    <property type="term" value="P:monoatomic ion transport"/>
    <property type="evidence" value="ECO:0007669"/>
    <property type="project" value="UniProtKB-KW"/>
</dbReference>
<evidence type="ECO:0000256" key="7">
    <source>
        <dbReference type="ARBA" id="ARBA00022475"/>
    </source>
</evidence>
<feature type="transmembrane region" description="Helical" evidence="13">
    <location>
        <begin position="285"/>
        <end position="304"/>
    </location>
</feature>
<feature type="transmembrane region" description="Helical" evidence="13">
    <location>
        <begin position="325"/>
        <end position="350"/>
    </location>
</feature>
<keyword evidence="7" id="KW-1003">Cell membrane</keyword>
<evidence type="ECO:0000256" key="11">
    <source>
        <dbReference type="ARBA" id="ARBA00023136"/>
    </source>
</evidence>
<feature type="transmembrane region" description="Helical" evidence="13">
    <location>
        <begin position="99"/>
        <end position="121"/>
    </location>
</feature>
<name>A0A9D1N270_9FIRM</name>
<keyword evidence="10" id="KW-0406">Ion transport</keyword>
<proteinExistence type="inferred from homology"/>
<dbReference type="EMBL" id="DVNZ01000044">
    <property type="protein sequence ID" value="HIU93782.1"/>
    <property type="molecule type" value="Genomic_DNA"/>
</dbReference>
<dbReference type="InterPro" id="IPR050222">
    <property type="entry name" value="MATE_MdtK"/>
</dbReference>
<evidence type="ECO:0000256" key="13">
    <source>
        <dbReference type="SAM" id="Phobius"/>
    </source>
</evidence>
<evidence type="ECO:0000256" key="8">
    <source>
        <dbReference type="ARBA" id="ARBA00022692"/>
    </source>
</evidence>
<dbReference type="GO" id="GO:0005886">
    <property type="term" value="C:plasma membrane"/>
    <property type="evidence" value="ECO:0007669"/>
    <property type="project" value="UniProtKB-SubCell"/>
</dbReference>
<evidence type="ECO:0000256" key="9">
    <source>
        <dbReference type="ARBA" id="ARBA00022989"/>
    </source>
</evidence>
<gene>
    <name evidence="14" type="ORF">IAD24_01355</name>
</gene>
<dbReference type="Pfam" id="PF01554">
    <property type="entry name" value="MatE"/>
    <property type="match status" value="2"/>
</dbReference>
<dbReference type="GO" id="GO:0015297">
    <property type="term" value="F:antiporter activity"/>
    <property type="evidence" value="ECO:0007669"/>
    <property type="project" value="UniProtKB-KW"/>
</dbReference>
<evidence type="ECO:0000256" key="6">
    <source>
        <dbReference type="ARBA" id="ARBA00022449"/>
    </source>
</evidence>
<feature type="transmembrane region" description="Helical" evidence="13">
    <location>
        <begin position="397"/>
        <end position="419"/>
    </location>
</feature>
<comment type="function">
    <text evidence="1">Multidrug efflux pump.</text>
</comment>
<dbReference type="InterPro" id="IPR048279">
    <property type="entry name" value="MdtK-like"/>
</dbReference>
<comment type="caution">
    <text evidence="14">The sequence shown here is derived from an EMBL/GenBank/DDBJ whole genome shotgun (WGS) entry which is preliminary data.</text>
</comment>
<keyword evidence="9 13" id="KW-1133">Transmembrane helix</keyword>
<sequence>MNLFSRDRQYIDMLAGSPVRLIARFSLPLIVGNLLQQLYTFVDAAVIGRYVGVNAFAAIGCTGWIVWWINSAARDCSNAICIAASIRIGNRNYDEFRRILANGVMMAAALTALAMLVLLGGLDLSLRLLNVQMEIYDDARAYLMVLVLAIPATMTFHVAGALLRAAGNSSVTSAAMTAATVMNIALDLVFVLAFHWDVIGVAVATLLAQAAAMTVALLAARKNPLFHTQRAHWRLDGRLMGEMLRLLAPMMLNSLVITFGGLYVQQAVNAIGTHFTAGVEVGGKIFSLLEAVIMAVQTGASVFVGQNLGASQPHRIRSGLRRIVLFSLLLTLGMIALVWLFGGSLIRFFLSSRDPALFEAAYAVALRNALFLVTGMVIMTPMYLYRASLQTIGHPNYAMIAGVLQVFARMGTVELLVRFFGNDAIFFADVLAWTVSLPVVAIPFGVYMRRLCRQKERETALQAQADGV</sequence>
<evidence type="ECO:0000256" key="3">
    <source>
        <dbReference type="ARBA" id="ARBA00010199"/>
    </source>
</evidence>
<keyword evidence="11 13" id="KW-0472">Membrane</keyword>
<dbReference type="InterPro" id="IPR002528">
    <property type="entry name" value="MATE_fam"/>
</dbReference>
<dbReference type="PANTHER" id="PTHR43298">
    <property type="entry name" value="MULTIDRUG RESISTANCE PROTEIN NORM-RELATED"/>
    <property type="match status" value="1"/>
</dbReference>
<feature type="transmembrane region" description="Helical" evidence="13">
    <location>
        <begin position="425"/>
        <end position="447"/>
    </location>
</feature>
<feature type="transmembrane region" description="Helical" evidence="13">
    <location>
        <begin position="21"/>
        <end position="41"/>
    </location>
</feature>
<dbReference type="PANTHER" id="PTHR43298:SF2">
    <property type="entry name" value="FMN_FAD EXPORTER YEEO-RELATED"/>
    <property type="match status" value="1"/>
</dbReference>
<keyword evidence="5" id="KW-0813">Transport</keyword>
<evidence type="ECO:0000313" key="14">
    <source>
        <dbReference type="EMBL" id="HIU93782.1"/>
    </source>
</evidence>